<dbReference type="Proteomes" id="UP000327013">
    <property type="component" value="Chromosome 8"/>
</dbReference>
<organism evidence="2 3">
    <name type="scientific">Carpinus fangiana</name>
    <dbReference type="NCBI Taxonomy" id="176857"/>
    <lineage>
        <taxon>Eukaryota</taxon>
        <taxon>Viridiplantae</taxon>
        <taxon>Streptophyta</taxon>
        <taxon>Embryophyta</taxon>
        <taxon>Tracheophyta</taxon>
        <taxon>Spermatophyta</taxon>
        <taxon>Magnoliopsida</taxon>
        <taxon>eudicotyledons</taxon>
        <taxon>Gunneridae</taxon>
        <taxon>Pentapetalae</taxon>
        <taxon>rosids</taxon>
        <taxon>fabids</taxon>
        <taxon>Fagales</taxon>
        <taxon>Betulaceae</taxon>
        <taxon>Carpinus</taxon>
    </lineage>
</organism>
<accession>A0A5N6RVU4</accession>
<evidence type="ECO:0000313" key="2">
    <source>
        <dbReference type="EMBL" id="KAE8125809.1"/>
    </source>
</evidence>
<reference evidence="2 3" key="1">
    <citation type="submission" date="2019-06" db="EMBL/GenBank/DDBJ databases">
        <title>A chromosomal-level reference genome of Carpinus fangiana (Coryloideae, Betulaceae).</title>
        <authorList>
            <person name="Yang X."/>
            <person name="Wang Z."/>
            <person name="Zhang L."/>
            <person name="Hao G."/>
            <person name="Liu J."/>
            <person name="Yang Y."/>
        </authorList>
    </citation>
    <scope>NUCLEOTIDE SEQUENCE [LARGE SCALE GENOMIC DNA]</scope>
    <source>
        <strain evidence="2">Cfa_2016G</strain>
        <tissue evidence="2">Leaf</tissue>
    </source>
</reference>
<evidence type="ECO:0000313" key="3">
    <source>
        <dbReference type="Proteomes" id="UP000327013"/>
    </source>
</evidence>
<proteinExistence type="predicted"/>
<sequence>MPLPPLPLRKPKPPTNNSTPTPPLPSKTTSFFTLPIGLPTRGPSGPLSFTTSPPHWLLQ</sequence>
<gene>
    <name evidence="2" type="ORF">FH972_020582</name>
</gene>
<protein>
    <submittedName>
        <fullName evidence="2">Uncharacterized protein</fullName>
    </submittedName>
</protein>
<dbReference type="AlphaFoldDB" id="A0A5N6RVU4"/>
<dbReference type="EMBL" id="CM017328">
    <property type="protein sequence ID" value="KAE8125809.1"/>
    <property type="molecule type" value="Genomic_DNA"/>
</dbReference>
<evidence type="ECO:0000256" key="1">
    <source>
        <dbReference type="SAM" id="MobiDB-lite"/>
    </source>
</evidence>
<feature type="region of interest" description="Disordered" evidence="1">
    <location>
        <begin position="1"/>
        <end position="59"/>
    </location>
</feature>
<keyword evidence="3" id="KW-1185">Reference proteome</keyword>
<name>A0A5N6RVU4_9ROSI</name>